<feature type="region of interest" description="Disordered" evidence="1">
    <location>
        <begin position="130"/>
        <end position="165"/>
    </location>
</feature>
<accession>A0A1G7A9Q3</accession>
<dbReference type="AlphaFoldDB" id="A0A1G7A9Q3"/>
<proteinExistence type="predicted"/>
<dbReference type="InterPro" id="IPR025489">
    <property type="entry name" value="DUF4381"/>
</dbReference>
<keyword evidence="2" id="KW-0812">Transmembrane</keyword>
<reference evidence="4" key="1">
    <citation type="submission" date="2016-10" db="EMBL/GenBank/DDBJ databases">
        <authorList>
            <person name="Varghese N."/>
            <person name="Submissions S."/>
        </authorList>
    </citation>
    <scope>NUCLEOTIDE SEQUENCE [LARGE SCALE GENOMIC DNA]</scope>
    <source>
        <strain evidence="4">DSM 10146</strain>
    </source>
</reference>
<gene>
    <name evidence="3" type="ORF">SAMN04488105_10119</name>
</gene>
<dbReference type="RefSeq" id="WP_089953982.1">
    <property type="nucleotide sequence ID" value="NZ_FNAV01000001.1"/>
</dbReference>
<evidence type="ECO:0000256" key="2">
    <source>
        <dbReference type="SAM" id="Phobius"/>
    </source>
</evidence>
<evidence type="ECO:0008006" key="5">
    <source>
        <dbReference type="Google" id="ProtNLM"/>
    </source>
</evidence>
<keyword evidence="2" id="KW-1133">Transmembrane helix</keyword>
<dbReference type="STRING" id="282683.SAMN04488105_10119"/>
<keyword evidence="4" id="KW-1185">Reference proteome</keyword>
<dbReference type="Proteomes" id="UP000198994">
    <property type="component" value="Unassembled WGS sequence"/>
</dbReference>
<evidence type="ECO:0000313" key="4">
    <source>
        <dbReference type="Proteomes" id="UP000198994"/>
    </source>
</evidence>
<dbReference type="Pfam" id="PF14316">
    <property type="entry name" value="DUF4381"/>
    <property type="match status" value="1"/>
</dbReference>
<feature type="transmembrane region" description="Helical" evidence="2">
    <location>
        <begin position="36"/>
        <end position="57"/>
    </location>
</feature>
<dbReference type="OrthoDB" id="283083at2"/>
<sequence>MTDEDAPETAESLVALIDLLVEPAPPVPVPLTPQTWGWAALAVLLLALVAWGLWRWLAQRRANAYRRAALADLGTAATTAELAEILRRAALAAWPRTEVAALAGADWTRFLDRTGKGEFPAAAGEELRRATYRDTGTAPSPELRAAAGRWLRSHRAGPPVAGAPS</sequence>
<dbReference type="EMBL" id="FNAV01000001">
    <property type="protein sequence ID" value="SDE11562.1"/>
    <property type="molecule type" value="Genomic_DNA"/>
</dbReference>
<organism evidence="3 4">
    <name type="scientific">Salipiger thiooxidans</name>
    <dbReference type="NCBI Taxonomy" id="282683"/>
    <lineage>
        <taxon>Bacteria</taxon>
        <taxon>Pseudomonadati</taxon>
        <taxon>Pseudomonadota</taxon>
        <taxon>Alphaproteobacteria</taxon>
        <taxon>Rhodobacterales</taxon>
        <taxon>Roseobacteraceae</taxon>
        <taxon>Salipiger</taxon>
    </lineage>
</organism>
<evidence type="ECO:0000256" key="1">
    <source>
        <dbReference type="SAM" id="MobiDB-lite"/>
    </source>
</evidence>
<keyword evidence="2" id="KW-0472">Membrane</keyword>
<name>A0A1G7A9Q3_9RHOB</name>
<protein>
    <recommendedName>
        <fullName evidence="5">DUF4381 domain-containing protein</fullName>
    </recommendedName>
</protein>
<evidence type="ECO:0000313" key="3">
    <source>
        <dbReference type="EMBL" id="SDE11562.1"/>
    </source>
</evidence>